<feature type="transmembrane region" description="Helical" evidence="5">
    <location>
        <begin position="327"/>
        <end position="352"/>
    </location>
</feature>
<evidence type="ECO:0000313" key="7">
    <source>
        <dbReference type="EMBL" id="GIQ71255.1"/>
    </source>
</evidence>
<protein>
    <recommendedName>
        <fullName evidence="6">O-antigen ligase-related domain-containing protein</fullName>
    </recommendedName>
</protein>
<feature type="transmembrane region" description="Helical" evidence="5">
    <location>
        <begin position="49"/>
        <end position="67"/>
    </location>
</feature>
<keyword evidence="2 5" id="KW-0812">Transmembrane</keyword>
<dbReference type="GO" id="GO:0016020">
    <property type="term" value="C:membrane"/>
    <property type="evidence" value="ECO:0007669"/>
    <property type="project" value="UniProtKB-SubCell"/>
</dbReference>
<keyword evidence="3 5" id="KW-1133">Transmembrane helix</keyword>
<feature type="transmembrane region" description="Helical" evidence="5">
    <location>
        <begin position="223"/>
        <end position="239"/>
    </location>
</feature>
<feature type="transmembrane region" description="Helical" evidence="5">
    <location>
        <begin position="518"/>
        <end position="537"/>
    </location>
</feature>
<dbReference type="Pfam" id="PF04932">
    <property type="entry name" value="Wzy_C"/>
    <property type="match status" value="1"/>
</dbReference>
<gene>
    <name evidence="7" type="ORF">XYCOK13_40790</name>
</gene>
<dbReference type="Proteomes" id="UP000677918">
    <property type="component" value="Unassembled WGS sequence"/>
</dbReference>
<feature type="transmembrane region" description="Helical" evidence="5">
    <location>
        <begin position="482"/>
        <end position="498"/>
    </location>
</feature>
<feature type="domain" description="O-antigen ligase-related" evidence="6">
    <location>
        <begin position="295"/>
        <end position="434"/>
    </location>
</feature>
<dbReference type="Gene3D" id="1.25.40.10">
    <property type="entry name" value="Tetratricopeptide repeat domain"/>
    <property type="match status" value="1"/>
</dbReference>
<reference evidence="7" key="1">
    <citation type="submission" date="2021-04" db="EMBL/GenBank/DDBJ databases">
        <title>Draft genome sequence of Xylanibacillus composti strain K13.</title>
        <authorList>
            <person name="Uke A."/>
            <person name="Chhe C."/>
            <person name="Baramee S."/>
            <person name="Kosugi A."/>
        </authorList>
    </citation>
    <scope>NUCLEOTIDE SEQUENCE</scope>
    <source>
        <strain evidence="7">K13</strain>
    </source>
</reference>
<evidence type="ECO:0000256" key="2">
    <source>
        <dbReference type="ARBA" id="ARBA00022692"/>
    </source>
</evidence>
<feature type="transmembrane region" description="Helical" evidence="5">
    <location>
        <begin position="246"/>
        <end position="265"/>
    </location>
</feature>
<evidence type="ECO:0000259" key="6">
    <source>
        <dbReference type="Pfam" id="PF04932"/>
    </source>
</evidence>
<feature type="transmembrane region" description="Helical" evidence="5">
    <location>
        <begin position="171"/>
        <end position="192"/>
    </location>
</feature>
<dbReference type="InterPro" id="IPR051533">
    <property type="entry name" value="WaaL-like"/>
</dbReference>
<keyword evidence="4 5" id="KW-0472">Membrane</keyword>
<feature type="transmembrane region" description="Helical" evidence="5">
    <location>
        <begin position="108"/>
        <end position="125"/>
    </location>
</feature>
<evidence type="ECO:0000256" key="4">
    <source>
        <dbReference type="ARBA" id="ARBA00023136"/>
    </source>
</evidence>
<comment type="caution">
    <text evidence="7">The sequence shown here is derived from an EMBL/GenBank/DDBJ whole genome shotgun (WGS) entry which is preliminary data.</text>
</comment>
<dbReference type="SUPFAM" id="SSF48452">
    <property type="entry name" value="TPR-like"/>
    <property type="match status" value="1"/>
</dbReference>
<feature type="transmembrane region" description="Helical" evidence="5">
    <location>
        <begin position="132"/>
        <end position="151"/>
    </location>
</feature>
<feature type="transmembrane region" description="Helical" evidence="5">
    <location>
        <begin position="15"/>
        <end position="34"/>
    </location>
</feature>
<feature type="transmembrane region" description="Helical" evidence="5">
    <location>
        <begin position="79"/>
        <end position="96"/>
    </location>
</feature>
<evidence type="ECO:0000313" key="8">
    <source>
        <dbReference type="Proteomes" id="UP000677918"/>
    </source>
</evidence>
<feature type="transmembrane region" description="Helical" evidence="5">
    <location>
        <begin position="459"/>
        <end position="476"/>
    </location>
</feature>
<dbReference type="EMBL" id="BOVK01000075">
    <property type="protein sequence ID" value="GIQ71255.1"/>
    <property type="molecule type" value="Genomic_DNA"/>
</dbReference>
<evidence type="ECO:0000256" key="5">
    <source>
        <dbReference type="SAM" id="Phobius"/>
    </source>
</evidence>
<evidence type="ECO:0000256" key="3">
    <source>
        <dbReference type="ARBA" id="ARBA00022989"/>
    </source>
</evidence>
<dbReference type="AlphaFoldDB" id="A0A8J4M4K1"/>
<feature type="transmembrane region" description="Helical" evidence="5">
    <location>
        <begin position="285"/>
        <end position="307"/>
    </location>
</feature>
<dbReference type="RefSeq" id="WP_213414051.1">
    <property type="nucleotide sequence ID" value="NZ_BOVK01000075.1"/>
</dbReference>
<accession>A0A8J4M4K1</accession>
<proteinExistence type="predicted"/>
<dbReference type="PANTHER" id="PTHR37422">
    <property type="entry name" value="TEICHURONIC ACID BIOSYNTHESIS PROTEIN TUAE"/>
    <property type="match status" value="1"/>
</dbReference>
<feature type="transmembrane region" description="Helical" evidence="5">
    <location>
        <begin position="199"/>
        <end position="217"/>
    </location>
</feature>
<dbReference type="InterPro" id="IPR011990">
    <property type="entry name" value="TPR-like_helical_dom_sf"/>
</dbReference>
<dbReference type="PANTHER" id="PTHR37422:SF13">
    <property type="entry name" value="LIPOPOLYSACCHARIDE BIOSYNTHESIS PROTEIN PA4999-RELATED"/>
    <property type="match status" value="1"/>
</dbReference>
<organism evidence="7 8">
    <name type="scientific">Xylanibacillus composti</name>
    <dbReference type="NCBI Taxonomy" id="1572762"/>
    <lineage>
        <taxon>Bacteria</taxon>
        <taxon>Bacillati</taxon>
        <taxon>Bacillota</taxon>
        <taxon>Bacilli</taxon>
        <taxon>Bacillales</taxon>
        <taxon>Paenibacillaceae</taxon>
        <taxon>Xylanibacillus</taxon>
    </lineage>
</organism>
<evidence type="ECO:0000256" key="1">
    <source>
        <dbReference type="ARBA" id="ARBA00004141"/>
    </source>
</evidence>
<keyword evidence="8" id="KW-1185">Reference proteome</keyword>
<sequence>MVKGNMQEEKAHQSFLFWLILSFALAFIFIAPFYKGLFNGNSFFFERPIYTAVMWGSVALIIVSIYLFTKWKLQNHRDILAIAVWFIPICYLLSMMNATSKHLASIELYIQILCAIFFLIGAYFTSNNAVTVILRYGIVVSGYVVVIYGWMNWFGNAEYQDAVLNGRMAGVFQYPNTYAAFMTSILMISLLYLLKARKWYEIVPHALMIFPIIFSFVLTLSRGGYATFGIILILFLFLFQWKKQLLILVYVFMSFGTSLIFYNPIVLIHEKVQSESSQSSSIEGWSILIGISIVFACLICAFQIMFFRKWEKNNSELIVRWGKNWVIPTLLLFGVIIVGLIIFTFGSISGLFPDNIQKRLDGFSNIAIKEDARLTYIKDATEIIQDSPILGAGGGAWTRLYSQYQSYPYTSNQTHTFYMKYLIETGILGFLVFMCVVGYVFIVFFKNYYKESLDENNRLQWVFPSFALPILFHSAIDFDMSFVYLSVMIFFCLGVMVSRDNSNLLQTANINKISRFNLIFPSTMLILAVVVFVNTSLSVRANQLFSQSVETAKTSQNYNEIIKPLDQALKLKGNNPEYNLFKINMLQQLYAQTKDEQFANEASNLLQNVRKVDRYNLQMIHQQYNLYIASGKYDQAIEWIDGHLEYFPWDETLYKIAIQLHLELGDHARRDGENLKQRYYWDKVEGYVGKLRGLYEDNQMPENIMRGYNYNTKLEMGLTLGKVFYLDGRYPEAIEVLKEVRVSNFFENYINREIARWYLASLYKIGEKNDELYNKLIEEYPEERLEIQLILEEQL</sequence>
<comment type="subcellular location">
    <subcellularLocation>
        <location evidence="1">Membrane</location>
        <topology evidence="1">Multi-pass membrane protein</topology>
    </subcellularLocation>
</comment>
<feature type="transmembrane region" description="Helical" evidence="5">
    <location>
        <begin position="427"/>
        <end position="447"/>
    </location>
</feature>
<name>A0A8J4M4K1_9BACL</name>
<dbReference type="InterPro" id="IPR007016">
    <property type="entry name" value="O-antigen_ligase-rel_domated"/>
</dbReference>